<dbReference type="Proteomes" id="UP000242687">
    <property type="component" value="Unassembled WGS sequence"/>
</dbReference>
<evidence type="ECO:0000313" key="6">
    <source>
        <dbReference type="EMBL" id="PJJ84954.1"/>
    </source>
</evidence>
<dbReference type="GO" id="GO:0004123">
    <property type="term" value="F:cystathionine gamma-lyase activity"/>
    <property type="evidence" value="ECO:0007669"/>
    <property type="project" value="UniProtKB-ARBA"/>
</dbReference>
<evidence type="ECO:0000313" key="7">
    <source>
        <dbReference type="Proteomes" id="UP000242687"/>
    </source>
</evidence>
<dbReference type="PANTHER" id="PTHR11808:SF15">
    <property type="entry name" value="CYSTATHIONINE GAMMA-LYASE"/>
    <property type="match status" value="1"/>
</dbReference>
<evidence type="ECO:0000256" key="4">
    <source>
        <dbReference type="PIRSR" id="PIRSR001434-2"/>
    </source>
</evidence>
<dbReference type="PIRSF" id="PIRSF001434">
    <property type="entry name" value="CGS"/>
    <property type="match status" value="1"/>
</dbReference>
<evidence type="ECO:0000256" key="2">
    <source>
        <dbReference type="ARBA" id="ARBA00009077"/>
    </source>
</evidence>
<comment type="cofactor">
    <cofactor evidence="1 5">
        <name>pyridoxal 5'-phosphate</name>
        <dbReference type="ChEBI" id="CHEBI:597326"/>
    </cofactor>
</comment>
<protein>
    <submittedName>
        <fullName evidence="6">Cystathionine gamma-lyase/cystathionine beta-lyase</fullName>
    </submittedName>
</protein>
<dbReference type="InterPro" id="IPR015424">
    <property type="entry name" value="PyrdxlP-dep_Trfase"/>
</dbReference>
<keyword evidence="7" id="KW-1185">Reference proteome</keyword>
<comment type="caution">
    <text evidence="6">The sequence shown here is derived from an EMBL/GenBank/DDBJ whole genome shotgun (WGS) entry which is preliminary data.</text>
</comment>
<organism evidence="6 7">
    <name type="scientific">Mucilaginibacter auburnensis</name>
    <dbReference type="NCBI Taxonomy" id="1457233"/>
    <lineage>
        <taxon>Bacteria</taxon>
        <taxon>Pseudomonadati</taxon>
        <taxon>Bacteroidota</taxon>
        <taxon>Sphingobacteriia</taxon>
        <taxon>Sphingobacteriales</taxon>
        <taxon>Sphingobacteriaceae</taxon>
        <taxon>Mucilaginibacter</taxon>
    </lineage>
</organism>
<dbReference type="NCBIfam" id="NF005871">
    <property type="entry name" value="PRK07811.1"/>
    <property type="match status" value="1"/>
</dbReference>
<evidence type="ECO:0000256" key="3">
    <source>
        <dbReference type="ARBA" id="ARBA00022898"/>
    </source>
</evidence>
<accession>A0A2H9VVV5</accession>
<dbReference type="GO" id="GO:0030170">
    <property type="term" value="F:pyridoxal phosphate binding"/>
    <property type="evidence" value="ECO:0007669"/>
    <property type="project" value="InterPro"/>
</dbReference>
<dbReference type="FunFam" id="3.90.1150.10:FF:000008">
    <property type="entry name" value="Cystathionine gamma-synthase"/>
    <property type="match status" value="1"/>
</dbReference>
<dbReference type="Gene3D" id="3.40.640.10">
    <property type="entry name" value="Type I PLP-dependent aspartate aminotransferase-like (Major domain)"/>
    <property type="match status" value="1"/>
</dbReference>
<dbReference type="GO" id="GO:0019346">
    <property type="term" value="P:transsulfuration"/>
    <property type="evidence" value="ECO:0007669"/>
    <property type="project" value="InterPro"/>
</dbReference>
<dbReference type="AlphaFoldDB" id="A0A2H9VVV5"/>
<dbReference type="Gene3D" id="3.90.1150.10">
    <property type="entry name" value="Aspartate Aminotransferase, domain 1"/>
    <property type="match status" value="1"/>
</dbReference>
<dbReference type="GO" id="GO:0019343">
    <property type="term" value="P:cysteine biosynthetic process via cystathionine"/>
    <property type="evidence" value="ECO:0007669"/>
    <property type="project" value="TreeGrafter"/>
</dbReference>
<dbReference type="GO" id="GO:0005737">
    <property type="term" value="C:cytoplasm"/>
    <property type="evidence" value="ECO:0007669"/>
    <property type="project" value="TreeGrafter"/>
</dbReference>
<dbReference type="FunFam" id="3.40.640.10:FF:000009">
    <property type="entry name" value="Cystathionine gamma-synthase homolog"/>
    <property type="match status" value="1"/>
</dbReference>
<comment type="similarity">
    <text evidence="2 5">Belongs to the trans-sulfuration enzymes family.</text>
</comment>
<evidence type="ECO:0000256" key="5">
    <source>
        <dbReference type="RuleBase" id="RU362118"/>
    </source>
</evidence>
<dbReference type="InterPro" id="IPR000277">
    <property type="entry name" value="Cys/Met-Metab_PyrdxlP-dep_enz"/>
</dbReference>
<keyword evidence="6" id="KW-0456">Lyase</keyword>
<dbReference type="Pfam" id="PF01053">
    <property type="entry name" value="Cys_Met_Meta_PP"/>
    <property type="match status" value="1"/>
</dbReference>
<sequence>MGLRIKVPPLGGGGGMKFATKAIHAGQEPDPTTGAVMTPIYQTSTYWQQSPGDHKGYEYSRGTNPTRKALENCMAALENAKYGLAFSSGMGATDAVMKLLQPGDEVITGDDLYGGSYRIFTKIFANYGIKFHFLDLSNPEIIREYSNDKTKLIWIETPTNPTMQIVDIKAITKIGKEKGLLTVVDNTFASPYLQNPIDLGADIVMHSVTKYIGGHSDVVMGALMMNDEELYKRLFFIYNACGATPGPMDSFLVLRGIKTLHLRMKAHCDNGRKIAEYLKTHLRIDKIYWPGFTDHPNHEVAKKQMRDFGGMISFTLKGADLKETFKVASSFKVFSLAESLGGVESLINHPVTMTHASIPKEAREKVGVVDNLLRLSVGVEDVDDLLEDLKHALSIDK</sequence>
<dbReference type="CDD" id="cd00614">
    <property type="entry name" value="CGS_like"/>
    <property type="match status" value="1"/>
</dbReference>
<proteinExistence type="inferred from homology"/>
<gene>
    <name evidence="6" type="ORF">CLV57_1976</name>
</gene>
<reference evidence="6 7" key="1">
    <citation type="submission" date="2017-11" db="EMBL/GenBank/DDBJ databases">
        <title>Genomic Encyclopedia of Archaeal and Bacterial Type Strains, Phase II (KMG-II): From Individual Species to Whole Genera.</title>
        <authorList>
            <person name="Goeker M."/>
        </authorList>
    </citation>
    <scope>NUCLEOTIDE SEQUENCE [LARGE SCALE GENOMIC DNA]</scope>
    <source>
        <strain evidence="6 7">DSM 28175</strain>
    </source>
</reference>
<dbReference type="InterPro" id="IPR015421">
    <property type="entry name" value="PyrdxlP-dep_Trfase_major"/>
</dbReference>
<feature type="modified residue" description="N6-(pyridoxal phosphate)lysine" evidence="4">
    <location>
        <position position="210"/>
    </location>
</feature>
<name>A0A2H9VVV5_9SPHI</name>
<dbReference type="PANTHER" id="PTHR11808">
    <property type="entry name" value="TRANS-SULFURATION ENZYME FAMILY MEMBER"/>
    <property type="match status" value="1"/>
</dbReference>
<dbReference type="EMBL" id="PGFJ01000001">
    <property type="protein sequence ID" value="PJJ84954.1"/>
    <property type="molecule type" value="Genomic_DNA"/>
</dbReference>
<dbReference type="SUPFAM" id="SSF53383">
    <property type="entry name" value="PLP-dependent transferases"/>
    <property type="match status" value="1"/>
</dbReference>
<evidence type="ECO:0000256" key="1">
    <source>
        <dbReference type="ARBA" id="ARBA00001933"/>
    </source>
</evidence>
<dbReference type="InterPro" id="IPR015422">
    <property type="entry name" value="PyrdxlP-dep_Trfase_small"/>
</dbReference>
<keyword evidence="3 4" id="KW-0663">Pyridoxal phosphate</keyword>